<name>A0A9D3Y879_DREPO</name>
<reference evidence="1" key="2">
    <citation type="submission" date="2020-11" db="EMBL/GenBank/DDBJ databases">
        <authorList>
            <person name="McCartney M.A."/>
            <person name="Auch B."/>
            <person name="Kono T."/>
            <person name="Mallez S."/>
            <person name="Becker A."/>
            <person name="Gohl D.M."/>
            <person name="Silverstein K.A.T."/>
            <person name="Koren S."/>
            <person name="Bechman K.B."/>
            <person name="Herman A."/>
            <person name="Abrahante J.E."/>
            <person name="Garbe J."/>
        </authorList>
    </citation>
    <scope>NUCLEOTIDE SEQUENCE</scope>
    <source>
        <strain evidence="1">Duluth1</strain>
        <tissue evidence="1">Whole animal</tissue>
    </source>
</reference>
<reference evidence="1" key="1">
    <citation type="journal article" date="2019" name="bioRxiv">
        <title>The Genome of the Zebra Mussel, Dreissena polymorpha: A Resource for Invasive Species Research.</title>
        <authorList>
            <person name="McCartney M.A."/>
            <person name="Auch B."/>
            <person name="Kono T."/>
            <person name="Mallez S."/>
            <person name="Zhang Y."/>
            <person name="Obille A."/>
            <person name="Becker A."/>
            <person name="Abrahante J.E."/>
            <person name="Garbe J."/>
            <person name="Badalamenti J.P."/>
            <person name="Herman A."/>
            <person name="Mangelson H."/>
            <person name="Liachko I."/>
            <person name="Sullivan S."/>
            <person name="Sone E.D."/>
            <person name="Koren S."/>
            <person name="Silverstein K.A.T."/>
            <person name="Beckman K.B."/>
            <person name="Gohl D.M."/>
        </authorList>
    </citation>
    <scope>NUCLEOTIDE SEQUENCE</scope>
    <source>
        <strain evidence="1">Duluth1</strain>
        <tissue evidence="1">Whole animal</tissue>
    </source>
</reference>
<dbReference type="Proteomes" id="UP000828390">
    <property type="component" value="Unassembled WGS sequence"/>
</dbReference>
<dbReference type="AlphaFoldDB" id="A0A9D3Y879"/>
<comment type="caution">
    <text evidence="1">The sequence shown here is derived from an EMBL/GenBank/DDBJ whole genome shotgun (WGS) entry which is preliminary data.</text>
</comment>
<accession>A0A9D3Y879</accession>
<evidence type="ECO:0000313" key="1">
    <source>
        <dbReference type="EMBL" id="KAH3695658.1"/>
    </source>
</evidence>
<evidence type="ECO:0000313" key="2">
    <source>
        <dbReference type="Proteomes" id="UP000828390"/>
    </source>
</evidence>
<proteinExistence type="predicted"/>
<dbReference type="EMBL" id="JAIWYP010000016">
    <property type="protein sequence ID" value="KAH3695658.1"/>
    <property type="molecule type" value="Genomic_DNA"/>
</dbReference>
<protein>
    <submittedName>
        <fullName evidence="1">Uncharacterized protein</fullName>
    </submittedName>
</protein>
<sequence>MVTQPTRKDNILGVFLTNRPTLTTRSIHCPDLVTTTLLFIVSSASAKRSKPVQKYLPMEKADLVSLQNKGLQFQQYFKGTYTTLSNINTM</sequence>
<organism evidence="1 2">
    <name type="scientific">Dreissena polymorpha</name>
    <name type="common">Zebra mussel</name>
    <name type="synonym">Mytilus polymorpha</name>
    <dbReference type="NCBI Taxonomy" id="45954"/>
    <lineage>
        <taxon>Eukaryota</taxon>
        <taxon>Metazoa</taxon>
        <taxon>Spiralia</taxon>
        <taxon>Lophotrochozoa</taxon>
        <taxon>Mollusca</taxon>
        <taxon>Bivalvia</taxon>
        <taxon>Autobranchia</taxon>
        <taxon>Heteroconchia</taxon>
        <taxon>Euheterodonta</taxon>
        <taxon>Imparidentia</taxon>
        <taxon>Neoheterodontei</taxon>
        <taxon>Myida</taxon>
        <taxon>Dreissenoidea</taxon>
        <taxon>Dreissenidae</taxon>
        <taxon>Dreissena</taxon>
    </lineage>
</organism>
<gene>
    <name evidence="1" type="ORF">DPMN_083116</name>
</gene>
<keyword evidence="2" id="KW-1185">Reference proteome</keyword>